<reference evidence="2" key="1">
    <citation type="submission" date="2019-07" db="EMBL/GenBank/DDBJ databases">
        <title>Bacillus alkalisoli sp. nov. isolated from saline soil.</title>
        <authorList>
            <person name="Sun J.-Q."/>
            <person name="Xu L."/>
        </authorList>
    </citation>
    <scope>NUCLEOTIDE SEQUENCE [LARGE SCALE GENOMIC DNA]</scope>
    <source>
        <strain evidence="2">M4U3P1</strain>
    </source>
</reference>
<dbReference type="EMBL" id="CP041372">
    <property type="protein sequence ID" value="QKS70590.1"/>
    <property type="molecule type" value="Genomic_DNA"/>
</dbReference>
<dbReference type="KEGG" id="psua:FLK61_27965"/>
<proteinExistence type="predicted"/>
<dbReference type="RefSeq" id="WP_176008624.1">
    <property type="nucleotide sequence ID" value="NZ_CP041372.2"/>
</dbReference>
<name>A0A859FCC0_9BACI</name>
<keyword evidence="2" id="KW-1185">Reference proteome</keyword>
<dbReference type="Gene3D" id="3.30.450.40">
    <property type="match status" value="1"/>
</dbReference>
<dbReference type="AlphaFoldDB" id="A0A859FCC0"/>
<accession>A0A859FCC0</accession>
<organism evidence="1 2">
    <name type="scientific">Paenalkalicoccus suaedae</name>
    <dbReference type="NCBI Taxonomy" id="2592382"/>
    <lineage>
        <taxon>Bacteria</taxon>
        <taxon>Bacillati</taxon>
        <taxon>Bacillota</taxon>
        <taxon>Bacilli</taxon>
        <taxon>Bacillales</taxon>
        <taxon>Bacillaceae</taxon>
        <taxon>Paenalkalicoccus</taxon>
    </lineage>
</organism>
<dbReference type="InterPro" id="IPR029016">
    <property type="entry name" value="GAF-like_dom_sf"/>
</dbReference>
<gene>
    <name evidence="1" type="ORF">FLK61_27965</name>
</gene>
<dbReference type="SUPFAM" id="SSF55781">
    <property type="entry name" value="GAF domain-like"/>
    <property type="match status" value="1"/>
</dbReference>
<protein>
    <submittedName>
        <fullName evidence="1">GAF domain-containing protein</fullName>
    </submittedName>
</protein>
<dbReference type="Proteomes" id="UP000318138">
    <property type="component" value="Chromosome"/>
</dbReference>
<evidence type="ECO:0000313" key="2">
    <source>
        <dbReference type="Proteomes" id="UP000318138"/>
    </source>
</evidence>
<evidence type="ECO:0000313" key="1">
    <source>
        <dbReference type="EMBL" id="QKS70590.1"/>
    </source>
</evidence>
<sequence length="122" mass="13791">MSIATDIVSLKIMAEVYKKQDVSKILEAATSLLVEEVSYIDWCGIYLMETEKEATLIAASSEQDSNWMQNSELRFQIPGNNLHEAVLVVRSEERIAFDTRDIHTLENLSAALGDLWFAELSH</sequence>